<evidence type="ECO:0000256" key="5">
    <source>
        <dbReference type="ARBA" id="ARBA00022989"/>
    </source>
</evidence>
<protein>
    <recommendedName>
        <fullName evidence="24">Glutamate receptor</fullName>
    </recommendedName>
</protein>
<proteinExistence type="predicted"/>
<evidence type="ECO:0000256" key="1">
    <source>
        <dbReference type="ARBA" id="ARBA00022448"/>
    </source>
</evidence>
<dbReference type="EMBL" id="AMQM01002786">
    <property type="status" value="NOT_ANNOTATED_CDS"/>
    <property type="molecule type" value="Genomic_DNA"/>
</dbReference>
<keyword evidence="5 18" id="KW-1133">Transmembrane helix</keyword>
<dbReference type="EMBL" id="AMQM01002785">
    <property type="status" value="NOT_ANNOTATED_CDS"/>
    <property type="molecule type" value="Genomic_DNA"/>
</dbReference>
<dbReference type="SUPFAM" id="SSF53850">
    <property type="entry name" value="Periplasmic binding protein-like II"/>
    <property type="match status" value="1"/>
</dbReference>
<dbReference type="AlphaFoldDB" id="T1FRT3"/>
<evidence type="ECO:0000256" key="3">
    <source>
        <dbReference type="ARBA" id="ARBA00022692"/>
    </source>
</evidence>
<evidence type="ECO:0000256" key="17">
    <source>
        <dbReference type="PIRSR" id="PIRSR601508-3"/>
    </source>
</evidence>
<dbReference type="GO" id="GO:0035249">
    <property type="term" value="P:synaptic transmission, glutamatergic"/>
    <property type="evidence" value="ECO:0000318"/>
    <property type="project" value="GO_Central"/>
</dbReference>
<dbReference type="FunCoup" id="T1FRT3">
    <property type="interactions" value="142"/>
</dbReference>
<dbReference type="eggNOG" id="KOG1054">
    <property type="taxonomic scope" value="Eukaryota"/>
</dbReference>
<keyword evidence="17" id="KW-1015">Disulfide bond</keyword>
<keyword evidence="11" id="KW-0628">Postsynaptic cell membrane</keyword>
<dbReference type="InterPro" id="IPR001828">
    <property type="entry name" value="ANF_lig-bd_rcpt"/>
</dbReference>
<evidence type="ECO:0000256" key="18">
    <source>
        <dbReference type="SAM" id="Phobius"/>
    </source>
</evidence>
<feature type="domain" description="Ionotropic glutamate receptor L-glutamate and glycine-binding" evidence="20">
    <location>
        <begin position="344"/>
        <end position="411"/>
    </location>
</feature>
<dbReference type="GO" id="GO:0050804">
    <property type="term" value="P:modulation of chemical synaptic transmission"/>
    <property type="evidence" value="ECO:0000318"/>
    <property type="project" value="GO_Central"/>
</dbReference>
<evidence type="ECO:0000256" key="11">
    <source>
        <dbReference type="ARBA" id="ARBA00023257"/>
    </source>
</evidence>
<dbReference type="FunFam" id="3.40.190.10:FF:000001">
    <property type="entry name" value="Glutamate receptor ionotropic, kainate 2"/>
    <property type="match status" value="1"/>
</dbReference>
<sequence length="812" mass="91945">MTLACCVCMAKYPDTLHKIGAVYDEMTYMQVHDILHFHRKQLEFNVDMETSTIDIQDSFIMGNTLCSFLEKGVLAIHGPISLASMDIFRSYTDTFHIPSISSNVAVNDSAMTSSSLVSGDRKGFQLYVKPLYSKAILDLLKHYNWKEIWYLYDSDEGLDRLQQLLDCIADHNYDARVYLYKVLNPHHAIDTLNQLDNRNSEGRKIFLDMSTEDCEYVLKEQNKETKSMLHHYFIVGLGIHEMQLEVFNNGGMNPFSYGKEIMAAMRSVEFGGITGPVKYDENGLRVNYTLDLLENSLSRCLAKIGHWSTESGLSIQPPEKLKMFKGNNTFANKTRIVTSILTAPYLKERPQPTNGTKWEGNDRYEGYCADLAKKIADFVGFTYTIKPVNDTKYGQKGENATWNGMVGELIRHEADLAIAPLTITADREQVIDFSKPFMSLGISIMIKRPLKDPPGVFSFMSPLSNEIWMCVIFAYIGVSVVLFLVSRFSPFEWHIEDHTDGPSVTNNFTIFNSLWFSLGAFMQQGCDIEPRSVSGRIVGSVWWFFTLIIISSYTANLAAFLTVERMQSPIESAEDLAKQTEIKYGMVHSGSTMEFFKRSTIPVYERMWAFMTTTEPSVFVETNEKGVERVRNEKYAFLIESTTNDYINQIEPCDTMKVGSNLDSKGYGVGTPLGSDLRDRITLAVLELSENEELAKLEKMWWYDNSKCPNNGAMIKKQEVTSSLELPNVAGIFYILMGGLTLALVMATCEFLYKSKVEARRRKTTFTNAVKSKARLSITGMPERQATSYTYAPTAQLISLDGWGETNTQTQV</sequence>
<evidence type="ECO:0000313" key="22">
    <source>
        <dbReference type="EnsemblMetazoa" id="HelroP190246"/>
    </source>
</evidence>
<keyword evidence="23" id="KW-1185">Reference proteome</keyword>
<dbReference type="GO" id="GO:0008066">
    <property type="term" value="F:glutamate receptor activity"/>
    <property type="evidence" value="ECO:0000318"/>
    <property type="project" value="GO_Central"/>
</dbReference>
<dbReference type="Pfam" id="PF00060">
    <property type="entry name" value="Lig_chan"/>
    <property type="match status" value="1"/>
</dbReference>
<dbReference type="OMA" id="FEWHIED"/>
<evidence type="ECO:0000256" key="12">
    <source>
        <dbReference type="ARBA" id="ARBA00023286"/>
    </source>
</evidence>
<evidence type="ECO:0000256" key="6">
    <source>
        <dbReference type="ARBA" id="ARBA00023018"/>
    </source>
</evidence>
<feature type="transmembrane region" description="Helical" evidence="18">
    <location>
        <begin position="466"/>
        <end position="485"/>
    </location>
</feature>
<feature type="binding site" evidence="15">
    <location>
        <position position="640"/>
    </location>
    <ligand>
        <name>L-glutamate</name>
        <dbReference type="ChEBI" id="CHEBI:29985"/>
    </ligand>
</feature>
<feature type="site" description="Interaction with the cone snail toxin Con-ikot-ikot" evidence="16">
    <location>
        <position position="597"/>
    </location>
</feature>
<dbReference type="Proteomes" id="UP000015101">
    <property type="component" value="Unassembled WGS sequence"/>
</dbReference>
<reference evidence="21 23" key="2">
    <citation type="journal article" date="2013" name="Nature">
        <title>Insights into bilaterian evolution from three spiralian genomes.</title>
        <authorList>
            <person name="Simakov O."/>
            <person name="Marletaz F."/>
            <person name="Cho S.J."/>
            <person name="Edsinger-Gonzales E."/>
            <person name="Havlak P."/>
            <person name="Hellsten U."/>
            <person name="Kuo D.H."/>
            <person name="Larsson T."/>
            <person name="Lv J."/>
            <person name="Arendt D."/>
            <person name="Savage R."/>
            <person name="Osoegawa K."/>
            <person name="de Jong P."/>
            <person name="Grimwood J."/>
            <person name="Chapman J.A."/>
            <person name="Shapiro H."/>
            <person name="Aerts A."/>
            <person name="Otillar R.P."/>
            <person name="Terry A.Y."/>
            <person name="Boore J.L."/>
            <person name="Grigoriev I.V."/>
            <person name="Lindberg D.R."/>
            <person name="Seaver E.C."/>
            <person name="Weisblat D.A."/>
            <person name="Putnam N.H."/>
            <person name="Rokhsar D.S."/>
        </authorList>
    </citation>
    <scope>NUCLEOTIDE SEQUENCE</scope>
</reference>
<reference evidence="22" key="3">
    <citation type="submission" date="2015-06" db="UniProtKB">
        <authorList>
            <consortium name="EnsemblMetazoa"/>
        </authorList>
    </citation>
    <scope>IDENTIFICATION</scope>
</reference>
<dbReference type="FunFam" id="3.40.190.10:FF:000060">
    <property type="entry name" value="Glutamate receptor ionotropic, kainate 1"/>
    <property type="match status" value="1"/>
</dbReference>
<dbReference type="Gene3D" id="1.10.287.70">
    <property type="match status" value="1"/>
</dbReference>
<name>T1FRT3_HELRO</name>
<evidence type="ECO:0000256" key="2">
    <source>
        <dbReference type="ARBA" id="ARBA00022475"/>
    </source>
</evidence>
<evidence type="ECO:0000256" key="13">
    <source>
        <dbReference type="ARBA" id="ARBA00023303"/>
    </source>
</evidence>
<evidence type="ECO:0000313" key="21">
    <source>
        <dbReference type="EMBL" id="ESO10960.1"/>
    </source>
</evidence>
<evidence type="ECO:0000259" key="20">
    <source>
        <dbReference type="SMART" id="SM00918"/>
    </source>
</evidence>
<keyword evidence="8 18" id="KW-0472">Membrane</keyword>
<dbReference type="GO" id="GO:0005886">
    <property type="term" value="C:plasma membrane"/>
    <property type="evidence" value="ECO:0000318"/>
    <property type="project" value="GO_Central"/>
</dbReference>
<keyword evidence="3 18" id="KW-0812">Transmembrane</keyword>
<feature type="binding site" evidence="15">
    <location>
        <position position="427"/>
    </location>
    <ligand>
        <name>L-glutamate</name>
        <dbReference type="ChEBI" id="CHEBI:29985"/>
    </ligand>
</feature>
<feature type="disulfide bond" evidence="17">
    <location>
        <begin position="653"/>
        <end position="708"/>
    </location>
</feature>
<dbReference type="InterPro" id="IPR019594">
    <property type="entry name" value="Glu/Gly-bd"/>
</dbReference>
<evidence type="ECO:0000256" key="7">
    <source>
        <dbReference type="ARBA" id="ARBA00023065"/>
    </source>
</evidence>
<dbReference type="EnsemblMetazoa" id="HelroT190246">
    <property type="protein sequence ID" value="HelroP190246"/>
    <property type="gene ID" value="HelroG190246"/>
</dbReference>
<evidence type="ECO:0000256" key="4">
    <source>
        <dbReference type="ARBA" id="ARBA00022729"/>
    </source>
</evidence>
<dbReference type="OrthoDB" id="5984008at2759"/>
<evidence type="ECO:0000256" key="8">
    <source>
        <dbReference type="ARBA" id="ARBA00023136"/>
    </source>
</evidence>
<keyword evidence="7" id="KW-0406">Ion transport</keyword>
<gene>
    <name evidence="22" type="primary">20211530</name>
    <name evidence="21" type="ORF">HELRODRAFT_190246</name>
</gene>
<feature type="transmembrane region" description="Helical" evidence="18">
    <location>
        <begin position="541"/>
        <end position="563"/>
    </location>
</feature>
<dbReference type="PANTHER" id="PTHR18966">
    <property type="entry name" value="IONOTROPIC GLUTAMATE RECEPTOR"/>
    <property type="match status" value="1"/>
</dbReference>
<comment type="subcellular location">
    <subcellularLocation>
        <location evidence="14">Postsynaptic cell membrane</location>
        <topology evidence="14">Multi-pass membrane protein</topology>
    </subcellularLocation>
</comment>
<evidence type="ECO:0008006" key="24">
    <source>
        <dbReference type="Google" id="ProtNLM"/>
    </source>
</evidence>
<keyword evidence="4" id="KW-0732">Signal</keyword>
<evidence type="ECO:0000256" key="14">
    <source>
        <dbReference type="ARBA" id="ARBA00034104"/>
    </source>
</evidence>
<accession>T1FRT3</accession>
<feature type="binding site" evidence="15">
    <location>
        <position position="591"/>
    </location>
    <ligand>
        <name>L-glutamate</name>
        <dbReference type="ChEBI" id="CHEBI:29985"/>
    </ligand>
</feature>
<feature type="site" description="Crucial to convey clamshell closure to channel opening" evidence="16">
    <location>
        <position position="570"/>
    </location>
</feature>
<dbReference type="Gene3D" id="3.40.190.10">
    <property type="entry name" value="Periplasmic binding protein-like II"/>
    <property type="match status" value="1"/>
</dbReference>
<dbReference type="GO" id="GO:0098839">
    <property type="term" value="C:postsynaptic density membrane"/>
    <property type="evidence" value="ECO:0000318"/>
    <property type="project" value="GO_Central"/>
</dbReference>
<keyword evidence="9" id="KW-0675">Receptor</keyword>
<dbReference type="PRINTS" id="PR00177">
    <property type="entry name" value="NMDARECEPTOR"/>
</dbReference>
<keyword evidence="12" id="KW-1071">Ligand-gated ion channel</keyword>
<evidence type="ECO:0000256" key="10">
    <source>
        <dbReference type="ARBA" id="ARBA00023180"/>
    </source>
</evidence>
<keyword evidence="13" id="KW-0407">Ion channel</keyword>
<dbReference type="GeneID" id="20211530"/>
<dbReference type="SMART" id="SM00918">
    <property type="entry name" value="Lig_chan-Glu_bd"/>
    <property type="match status" value="1"/>
</dbReference>
<dbReference type="InParanoid" id="T1FRT3"/>
<feature type="binding site" evidence="15">
    <location>
        <position position="592"/>
    </location>
    <ligand>
        <name>L-glutamate</name>
        <dbReference type="ChEBI" id="CHEBI:29985"/>
    </ligand>
</feature>
<evidence type="ECO:0000256" key="15">
    <source>
        <dbReference type="PIRSR" id="PIRSR601508-1"/>
    </source>
</evidence>
<dbReference type="SUPFAM" id="SSF81324">
    <property type="entry name" value="Voltage-gated potassium channels"/>
    <property type="match status" value="1"/>
</dbReference>
<dbReference type="HOGENOM" id="CLU_007257_1_1_1"/>
<feature type="transmembrane region" description="Helical" evidence="18">
    <location>
        <begin position="731"/>
        <end position="753"/>
    </location>
</feature>
<dbReference type="InterPro" id="IPR015683">
    <property type="entry name" value="Ionotropic_Glu_rcpt"/>
</dbReference>
<evidence type="ECO:0000256" key="16">
    <source>
        <dbReference type="PIRSR" id="PIRSR601508-2"/>
    </source>
</evidence>
<dbReference type="FunFam" id="3.40.50.2300:FF:000732">
    <property type="match status" value="1"/>
</dbReference>
<dbReference type="KEGG" id="hro:HELRODRAFT_190246"/>
<dbReference type="CTD" id="20211530"/>
<keyword evidence="2" id="KW-1003">Cell membrane</keyword>
<dbReference type="Pfam" id="PF10613">
    <property type="entry name" value="Lig_chan-Glu_bd"/>
    <property type="match status" value="1"/>
</dbReference>
<dbReference type="Gene3D" id="3.40.50.2300">
    <property type="match status" value="4"/>
</dbReference>
<evidence type="ECO:0000313" key="23">
    <source>
        <dbReference type="Proteomes" id="UP000015101"/>
    </source>
</evidence>
<dbReference type="GO" id="GO:1904315">
    <property type="term" value="F:transmitter-gated monoatomic ion channel activity involved in regulation of postsynaptic membrane potential"/>
    <property type="evidence" value="ECO:0000318"/>
    <property type="project" value="GO_Central"/>
</dbReference>
<dbReference type="SUPFAM" id="SSF53822">
    <property type="entry name" value="Periplasmic binding protein-like I"/>
    <property type="match status" value="1"/>
</dbReference>
<dbReference type="EMBL" id="KB095858">
    <property type="protein sequence ID" value="ESO10960.1"/>
    <property type="molecule type" value="Genomic_DNA"/>
</dbReference>
<reference evidence="23" key="1">
    <citation type="submission" date="2012-12" db="EMBL/GenBank/DDBJ databases">
        <authorList>
            <person name="Hellsten U."/>
            <person name="Grimwood J."/>
            <person name="Chapman J.A."/>
            <person name="Shapiro H."/>
            <person name="Aerts A."/>
            <person name="Otillar R.P."/>
            <person name="Terry A.Y."/>
            <person name="Boore J.L."/>
            <person name="Simakov O."/>
            <person name="Marletaz F."/>
            <person name="Cho S.-J."/>
            <person name="Edsinger-Gonzales E."/>
            <person name="Havlak P."/>
            <person name="Kuo D.-H."/>
            <person name="Larsson T."/>
            <person name="Lv J."/>
            <person name="Arendt D."/>
            <person name="Savage R."/>
            <person name="Osoegawa K."/>
            <person name="de Jong P."/>
            <person name="Lindberg D.R."/>
            <person name="Seaver E.C."/>
            <person name="Weisblat D.A."/>
            <person name="Putnam N.H."/>
            <person name="Grigoriev I.V."/>
            <person name="Rokhsar D.S."/>
        </authorList>
    </citation>
    <scope>NUCLEOTIDE SEQUENCE</scope>
</reference>
<feature type="binding site" evidence="15">
    <location>
        <position position="420"/>
    </location>
    <ligand>
        <name>L-glutamate</name>
        <dbReference type="ChEBI" id="CHEBI:29985"/>
    </ligand>
</feature>
<dbReference type="InterPro" id="IPR001508">
    <property type="entry name" value="Iono_Glu_rcpt_met"/>
</dbReference>
<keyword evidence="6" id="KW-0770">Synapse</keyword>
<dbReference type="Pfam" id="PF01094">
    <property type="entry name" value="ANF_receptor"/>
    <property type="match status" value="2"/>
</dbReference>
<evidence type="ECO:0000256" key="9">
    <source>
        <dbReference type="ARBA" id="ARBA00023170"/>
    </source>
</evidence>
<evidence type="ECO:0000259" key="19">
    <source>
        <dbReference type="SMART" id="SM00079"/>
    </source>
</evidence>
<dbReference type="STRING" id="6412.T1FRT3"/>
<dbReference type="SMART" id="SM00079">
    <property type="entry name" value="PBPe"/>
    <property type="match status" value="1"/>
</dbReference>
<feature type="binding site" evidence="15">
    <location>
        <position position="422"/>
    </location>
    <ligand>
        <name>L-glutamate</name>
        <dbReference type="ChEBI" id="CHEBI:29985"/>
    </ligand>
</feature>
<dbReference type="RefSeq" id="XP_009011229.1">
    <property type="nucleotide sequence ID" value="XM_009012981.1"/>
</dbReference>
<dbReference type="InterPro" id="IPR001320">
    <property type="entry name" value="Iontro_rcpt_C"/>
</dbReference>
<dbReference type="FunFam" id="1.10.287.70:FF:000067">
    <property type="entry name" value="glutamate receptor 2 isoform X1"/>
    <property type="match status" value="1"/>
</dbReference>
<keyword evidence="10" id="KW-0325">Glycoprotein</keyword>
<feature type="domain" description="Ionotropic glutamate receptor C-terminal" evidence="19">
    <location>
        <begin position="334"/>
        <end position="704"/>
    </location>
</feature>
<dbReference type="InterPro" id="IPR028082">
    <property type="entry name" value="Peripla_BP_I"/>
</dbReference>
<keyword evidence="1" id="KW-0813">Transport</keyword>
<organism evidence="22 23">
    <name type="scientific">Helobdella robusta</name>
    <name type="common">Californian leech</name>
    <dbReference type="NCBI Taxonomy" id="6412"/>
    <lineage>
        <taxon>Eukaryota</taxon>
        <taxon>Metazoa</taxon>
        <taxon>Spiralia</taxon>
        <taxon>Lophotrochozoa</taxon>
        <taxon>Annelida</taxon>
        <taxon>Clitellata</taxon>
        <taxon>Hirudinea</taxon>
        <taxon>Rhynchobdellida</taxon>
        <taxon>Glossiphoniidae</taxon>
        <taxon>Helobdella</taxon>
    </lineage>
</organism>